<dbReference type="SMART" id="SM00248">
    <property type="entry name" value="ANK"/>
    <property type="match status" value="7"/>
</dbReference>
<dbReference type="SMART" id="SM00220">
    <property type="entry name" value="S_TKc"/>
    <property type="match status" value="1"/>
</dbReference>
<feature type="repeat" description="ANK" evidence="3">
    <location>
        <begin position="488"/>
        <end position="520"/>
    </location>
</feature>
<keyword evidence="1" id="KW-0677">Repeat</keyword>
<reference evidence="6" key="3">
    <citation type="submission" date="2017-01" db="UniProtKB">
        <authorList>
            <consortium name="EnsemblFungi"/>
        </authorList>
    </citation>
    <scope>IDENTIFICATION</scope>
    <source>
        <strain evidence="6">PH-1 / ATCC MYA-4620 / FGSC 9075 / NRRL 31084</strain>
    </source>
</reference>
<dbReference type="PANTHER" id="PTHR24178">
    <property type="entry name" value="MOLTING PROTEIN MLT-4"/>
    <property type="match status" value="1"/>
</dbReference>
<dbReference type="GO" id="GO:0004672">
    <property type="term" value="F:protein kinase activity"/>
    <property type="evidence" value="ECO:0007669"/>
    <property type="project" value="InterPro"/>
</dbReference>
<evidence type="ECO:0000256" key="3">
    <source>
        <dbReference type="PROSITE-ProRule" id="PRU00023"/>
    </source>
</evidence>
<evidence type="ECO:0000256" key="4">
    <source>
        <dbReference type="SAM" id="MobiDB-lite"/>
    </source>
</evidence>
<dbReference type="PROSITE" id="PS50297">
    <property type="entry name" value="ANK_REP_REGION"/>
    <property type="match status" value="6"/>
</dbReference>
<keyword evidence="2 3" id="KW-0040">ANK repeat</keyword>
<dbReference type="Gene3D" id="1.10.510.10">
    <property type="entry name" value="Transferase(Phosphotransferase) domain 1"/>
    <property type="match status" value="1"/>
</dbReference>
<feature type="repeat" description="ANK" evidence="3">
    <location>
        <begin position="587"/>
        <end position="619"/>
    </location>
</feature>
<organism evidence="6">
    <name type="scientific">Gibberella zeae (strain ATCC MYA-4620 / CBS 123657 / FGSC 9075 / NRRL 31084 / PH-1)</name>
    <name type="common">Wheat head blight fungus</name>
    <name type="synonym">Fusarium graminearum</name>
    <dbReference type="NCBI Taxonomy" id="229533"/>
    <lineage>
        <taxon>Eukaryota</taxon>
        <taxon>Fungi</taxon>
        <taxon>Dikarya</taxon>
        <taxon>Ascomycota</taxon>
        <taxon>Pezizomycotina</taxon>
        <taxon>Sordariomycetes</taxon>
        <taxon>Hypocreomycetidae</taxon>
        <taxon>Hypocreales</taxon>
        <taxon>Nectriaceae</taxon>
        <taxon>Fusarium</taxon>
    </lineage>
</organism>
<proteinExistence type="predicted"/>
<dbReference type="InterPro" id="IPR011009">
    <property type="entry name" value="Kinase-like_dom_sf"/>
</dbReference>
<protein>
    <recommendedName>
        <fullName evidence="5">Protein kinase domain-containing protein</fullName>
    </recommendedName>
</protein>
<dbReference type="PRINTS" id="PR01415">
    <property type="entry name" value="ANKYRIN"/>
</dbReference>
<reference evidence="6" key="1">
    <citation type="journal article" date="2007" name="Science">
        <title>The Fusarium graminearum genome reveals a link between localized polymorphism and pathogen specialization.</title>
        <authorList>
            <person name="Cuomo C.A."/>
            <person name="Gueldener U."/>
            <person name="Xu J.-R."/>
            <person name="Trail F."/>
            <person name="Turgeon B.G."/>
            <person name="Di Pietro A."/>
            <person name="Walton J.D."/>
            <person name="Ma L.-J."/>
            <person name="Baker S.E."/>
            <person name="Rep M."/>
            <person name="Adam G."/>
            <person name="Antoniw J."/>
            <person name="Baldwin T."/>
            <person name="Calvo S.E."/>
            <person name="Chang Y.-L."/>
            <person name="DeCaprio D."/>
            <person name="Gale L.R."/>
            <person name="Gnerre S."/>
            <person name="Goswami R.S."/>
            <person name="Hammond-Kosack K."/>
            <person name="Harris L.J."/>
            <person name="Hilburn K."/>
            <person name="Kennell J.C."/>
            <person name="Kroken S."/>
            <person name="Magnuson J.K."/>
            <person name="Mannhaupt G."/>
            <person name="Mauceli E.W."/>
            <person name="Mewes H.-W."/>
            <person name="Mitterbauer R."/>
            <person name="Muehlbauer G."/>
            <person name="Muensterkoetter M."/>
            <person name="Nelson D."/>
            <person name="O'Donnell K."/>
            <person name="Ouellet T."/>
            <person name="Qi W."/>
            <person name="Quesneville H."/>
            <person name="Roncero M.I.G."/>
            <person name="Seong K.-Y."/>
            <person name="Tetko I.V."/>
            <person name="Urban M."/>
            <person name="Waalwijk C."/>
            <person name="Ward T.J."/>
            <person name="Yao J."/>
            <person name="Birren B.W."/>
            <person name="Kistler H.C."/>
        </authorList>
    </citation>
    <scope>NUCLEOTIDE SEQUENCE [LARGE SCALE GENOMIC DNA]</scope>
    <source>
        <strain evidence="6">PH-1 / ATCC MYA-4620 / FGSC 9075 / NRRL 31084</strain>
    </source>
</reference>
<feature type="region of interest" description="Disordered" evidence="4">
    <location>
        <begin position="326"/>
        <end position="393"/>
    </location>
</feature>
<feature type="repeat" description="ANK" evidence="3">
    <location>
        <begin position="554"/>
        <end position="586"/>
    </location>
</feature>
<dbReference type="EMBL" id="HG970335">
    <property type="status" value="NOT_ANNOTATED_CDS"/>
    <property type="molecule type" value="Genomic_DNA"/>
</dbReference>
<dbReference type="InterPro" id="IPR008271">
    <property type="entry name" value="Ser/Thr_kinase_AS"/>
</dbReference>
<gene>
    <name evidence="6" type="primary">FG07816.1</name>
</gene>
<dbReference type="Pfam" id="PF12796">
    <property type="entry name" value="Ank_2"/>
    <property type="match status" value="3"/>
</dbReference>
<dbReference type="PANTHER" id="PTHR24178:SF41">
    <property type="entry name" value="ANKYRIN-2 ISOFORM X1"/>
    <property type="match status" value="1"/>
</dbReference>
<sequence>MQSLIDENLSEIIRDYKLKTYYEGNLTVHLHNDPDTPPSAPQRRERWKKIRTIGQGGQSEVVLETCVDGGRRFTERAVKKIRLQGGDPKRRYESELGAIVKFSHDRYSKYFVKLLGWFASSTKLYMAMEYFPAGDLYSYVRKHQGLPEEDCRQITCQLLSAIAAMHTEGFAHRDIKPQNILIYSHPHPDTQGSWWVKLGDFGISKRIGVDPNITTSSVGTMLYMAPELFHVNSSEILTSDYREADLWSLGITIFFILTNAVPFQTPASTIKFAQNSGEPFPRAFLEHYGVTEEGQAFIRETLRPEPGTRSNFAMAMDHAWIQALFPSAPESGTQSRPSTISSRRSSMDDDGVTQGATTEISTLSSQPVSQGQYDERHCASNPPRQQAPSQGSFETATVNEATADVYTGTRNRPFAENKSETLLNIKRLHDAARRGRVNDVKMLLDQGVSPAAFYNGKSPLHTSAMCGNIESTRLLLEKGADIEAKDRIGSTALLIAVIFSKHKILNLLLEKGADIEAKDKNGWTALLIAARYSKHEILELLLEKGADIEAKSKAGWTALLIAATFSKHKILNLLLEKGADIEAKDKNGWTALLIAATFSKHKILNLLLEKGADIEAKDKNGWTALLIAVISSEHEILELLLEKGANVNARDESGRTSLTLAQIYNEKPVVGVLLRHGAMN</sequence>
<dbReference type="Pfam" id="PF13606">
    <property type="entry name" value="Ank_3"/>
    <property type="match status" value="1"/>
</dbReference>
<evidence type="ECO:0000259" key="5">
    <source>
        <dbReference type="PROSITE" id="PS50011"/>
    </source>
</evidence>
<dbReference type="InterPro" id="IPR002110">
    <property type="entry name" value="Ankyrin_rpt"/>
</dbReference>
<dbReference type="PROSITE" id="PS50088">
    <property type="entry name" value="ANK_REPEAT"/>
    <property type="match status" value="6"/>
</dbReference>
<dbReference type="InterPro" id="IPR036770">
    <property type="entry name" value="Ankyrin_rpt-contain_sf"/>
</dbReference>
<dbReference type="AlphaFoldDB" id="A0A098DSE0"/>
<feature type="repeat" description="ANK" evidence="3">
    <location>
        <begin position="455"/>
        <end position="487"/>
    </location>
</feature>
<feature type="compositionally biased region" description="Polar residues" evidence="4">
    <location>
        <begin position="354"/>
        <end position="372"/>
    </location>
</feature>
<feature type="repeat" description="ANK" evidence="3">
    <location>
        <begin position="620"/>
        <end position="652"/>
    </location>
</feature>
<dbReference type="Pfam" id="PF00069">
    <property type="entry name" value="Pkinase"/>
    <property type="match status" value="1"/>
</dbReference>
<evidence type="ECO:0000256" key="1">
    <source>
        <dbReference type="ARBA" id="ARBA00022737"/>
    </source>
</evidence>
<dbReference type="PROSITE" id="PS50011">
    <property type="entry name" value="PROTEIN_KINASE_DOM"/>
    <property type="match status" value="1"/>
</dbReference>
<evidence type="ECO:0000256" key="2">
    <source>
        <dbReference type="ARBA" id="ARBA00023043"/>
    </source>
</evidence>
<dbReference type="SUPFAM" id="SSF48403">
    <property type="entry name" value="Ankyrin repeat"/>
    <property type="match status" value="1"/>
</dbReference>
<dbReference type="InterPro" id="IPR000719">
    <property type="entry name" value="Prot_kinase_dom"/>
</dbReference>
<dbReference type="PROSITE" id="PS00108">
    <property type="entry name" value="PROTEIN_KINASE_ST"/>
    <property type="match status" value="1"/>
</dbReference>
<dbReference type="Gene3D" id="1.25.40.20">
    <property type="entry name" value="Ankyrin repeat-containing domain"/>
    <property type="match status" value="3"/>
</dbReference>
<accession>A0A098DSE0</accession>
<dbReference type="GO" id="GO:0005524">
    <property type="term" value="F:ATP binding"/>
    <property type="evidence" value="ECO:0007669"/>
    <property type="project" value="InterPro"/>
</dbReference>
<dbReference type="EnsemblFungi" id="CEF84781">
    <property type="protein sequence ID" value="CEF84781"/>
    <property type="gene ID" value="FGRRES_16904"/>
</dbReference>
<feature type="domain" description="Protein kinase" evidence="5">
    <location>
        <begin position="47"/>
        <end position="321"/>
    </location>
</feature>
<feature type="compositionally biased region" description="Polar residues" evidence="4">
    <location>
        <begin position="382"/>
        <end position="393"/>
    </location>
</feature>
<dbReference type="SUPFAM" id="SSF56112">
    <property type="entry name" value="Protein kinase-like (PK-like)"/>
    <property type="match status" value="1"/>
</dbReference>
<name>A0A098DSE0_GIBZE</name>
<evidence type="ECO:0000313" key="6">
    <source>
        <dbReference type="EnsemblFungi" id="CEF84781"/>
    </source>
</evidence>
<reference evidence="6" key="2">
    <citation type="journal article" date="2010" name="Nature">
        <title>Comparative genomics reveals mobile pathogenicity chromosomes in Fusarium.</title>
        <authorList>
            <person name="Ma L.J."/>
            <person name="van der Does H.C."/>
            <person name="Borkovich K.A."/>
            <person name="Coleman J.J."/>
            <person name="Daboussi M.J."/>
            <person name="Di Pietro A."/>
            <person name="Dufresne M."/>
            <person name="Freitag M."/>
            <person name="Grabherr M."/>
            <person name="Henrissat B."/>
            <person name="Houterman P.M."/>
            <person name="Kang S."/>
            <person name="Shim W.B."/>
            <person name="Woloshuk C."/>
            <person name="Xie X."/>
            <person name="Xu J.R."/>
            <person name="Antoniw J."/>
            <person name="Baker S.E."/>
            <person name="Bluhm B.H."/>
            <person name="Breakspear A."/>
            <person name="Brown D.W."/>
            <person name="Butchko R.A."/>
            <person name="Chapman S."/>
            <person name="Coulson R."/>
            <person name="Coutinho P.M."/>
            <person name="Danchin E.G."/>
            <person name="Diener A."/>
            <person name="Gale L.R."/>
            <person name="Gardiner D.M."/>
            <person name="Goff S."/>
            <person name="Hammond-Kosack K.E."/>
            <person name="Hilburn K."/>
            <person name="Hua-Van A."/>
            <person name="Jonkers W."/>
            <person name="Kazan K."/>
            <person name="Kodira C.D."/>
            <person name="Koehrsen M."/>
            <person name="Kumar L."/>
            <person name="Lee Y.H."/>
            <person name="Li L."/>
            <person name="Manners J.M."/>
            <person name="Miranda-Saavedra D."/>
            <person name="Mukherjee M."/>
            <person name="Park G."/>
            <person name="Park J."/>
            <person name="Park S.Y."/>
            <person name="Proctor R.H."/>
            <person name="Regev A."/>
            <person name="Ruiz-Roldan M.C."/>
            <person name="Sain D."/>
            <person name="Sakthikumar S."/>
            <person name="Sykes S."/>
            <person name="Schwartz D.C."/>
            <person name="Turgeon B.G."/>
            <person name="Wapinski I."/>
            <person name="Yoder O."/>
            <person name="Young S."/>
            <person name="Zeng Q."/>
            <person name="Zhou S."/>
            <person name="Galagan J."/>
            <person name="Cuomo C.A."/>
            <person name="Kistler H.C."/>
            <person name="Rep M."/>
        </authorList>
    </citation>
    <scope>GENOME REANNOTATION</scope>
    <source>
        <strain evidence="6">PH-1 / ATCC MYA-4620 / FGSC 9075 / NRRL 31084</strain>
    </source>
</reference>
<accession>A0A0E0SEB8</accession>
<feature type="compositionally biased region" description="Low complexity" evidence="4">
    <location>
        <begin position="335"/>
        <end position="344"/>
    </location>
</feature>
<feature type="repeat" description="ANK" evidence="3">
    <location>
        <begin position="521"/>
        <end position="553"/>
    </location>
</feature>